<comment type="caution">
    <text evidence="2">The sequence shown here is derived from an EMBL/GenBank/DDBJ whole genome shotgun (WGS) entry which is preliminary data.</text>
</comment>
<dbReference type="AlphaFoldDB" id="A0A2W5QSB5"/>
<organism evidence="2 3">
    <name type="scientific">Ancylobacter novellus</name>
    <name type="common">Thiobacillus novellus</name>
    <dbReference type="NCBI Taxonomy" id="921"/>
    <lineage>
        <taxon>Bacteria</taxon>
        <taxon>Pseudomonadati</taxon>
        <taxon>Pseudomonadota</taxon>
        <taxon>Alphaproteobacteria</taxon>
        <taxon>Hyphomicrobiales</taxon>
        <taxon>Xanthobacteraceae</taxon>
        <taxon>Ancylobacter</taxon>
    </lineage>
</organism>
<proteinExistence type="predicted"/>
<dbReference type="Proteomes" id="UP000248887">
    <property type="component" value="Unassembled WGS sequence"/>
</dbReference>
<dbReference type="EMBL" id="QFQD01000074">
    <property type="protein sequence ID" value="PZQ80008.1"/>
    <property type="molecule type" value="Genomic_DNA"/>
</dbReference>
<name>A0A2W5QSB5_ANCNO</name>
<feature type="domain" description="Bacteriophage tail tape measure C-terminal" evidence="1">
    <location>
        <begin position="5"/>
        <end position="67"/>
    </location>
</feature>
<evidence type="ECO:0000313" key="2">
    <source>
        <dbReference type="EMBL" id="PZQ80008.1"/>
    </source>
</evidence>
<protein>
    <recommendedName>
        <fullName evidence="1">Bacteriophage tail tape measure C-terminal domain-containing protein</fullName>
    </recommendedName>
</protein>
<reference evidence="2 3" key="1">
    <citation type="submission" date="2017-08" db="EMBL/GenBank/DDBJ databases">
        <title>Infants hospitalized years apart are colonized by the same room-sourced microbial strains.</title>
        <authorList>
            <person name="Brooks B."/>
            <person name="Olm M.R."/>
            <person name="Firek B.A."/>
            <person name="Baker R."/>
            <person name="Thomas B.C."/>
            <person name="Morowitz M.J."/>
            <person name="Banfield J.F."/>
        </authorList>
    </citation>
    <scope>NUCLEOTIDE SEQUENCE [LARGE SCALE GENOMIC DNA]</scope>
    <source>
        <strain evidence="2">S2_005_001_R2_27</strain>
    </source>
</reference>
<accession>A0A2W5QSB5</accession>
<evidence type="ECO:0000259" key="1">
    <source>
        <dbReference type="Pfam" id="PF09718"/>
    </source>
</evidence>
<sequence>MATFQYFDSLGTEAERTADLIAGTFSSLEDAFAAFATSGKVDFGSLVDSMLADLARYAAKQAMLGLVGIGQQALGGVFGGGATGGIAAGFAGSGPLYADGGFTGNGGKHEPAGIVHRGEFVFSKAATSRMGVRTLEAMHQSAVRGYADGGFVGREASRLATYVNDAGGRAAGPAAPLKVTINNNAPGVDVSAQQSPDGGVQIDIRKMVRGEMQSAFEDGAFDRVGARRFGWRRVMS</sequence>
<gene>
    <name evidence="2" type="ORF">DI549_18380</name>
</gene>
<dbReference type="InterPro" id="IPR006431">
    <property type="entry name" value="Phage_tape_meas_C"/>
</dbReference>
<dbReference type="Pfam" id="PF09718">
    <property type="entry name" value="Tape_meas_lam_C"/>
    <property type="match status" value="1"/>
</dbReference>
<evidence type="ECO:0000313" key="3">
    <source>
        <dbReference type="Proteomes" id="UP000248887"/>
    </source>
</evidence>